<dbReference type="InterPro" id="IPR051916">
    <property type="entry name" value="GPI-anchor_lipid_remodeler"/>
</dbReference>
<dbReference type="GO" id="GO:0016020">
    <property type="term" value="C:membrane"/>
    <property type="evidence" value="ECO:0007669"/>
    <property type="project" value="GOC"/>
</dbReference>
<dbReference type="GO" id="GO:0006506">
    <property type="term" value="P:GPI anchor biosynthetic process"/>
    <property type="evidence" value="ECO:0007669"/>
    <property type="project" value="TreeGrafter"/>
</dbReference>
<organism evidence="3 4">
    <name type="scientific">Deinococcus koreensis</name>
    <dbReference type="NCBI Taxonomy" id="2054903"/>
    <lineage>
        <taxon>Bacteria</taxon>
        <taxon>Thermotogati</taxon>
        <taxon>Deinococcota</taxon>
        <taxon>Deinococci</taxon>
        <taxon>Deinococcales</taxon>
        <taxon>Deinococcaceae</taxon>
        <taxon>Deinococcus</taxon>
    </lineage>
</organism>
<feature type="domain" description="Endonuclease/exonuclease/phosphatase" evidence="2">
    <location>
        <begin position="92"/>
        <end position="380"/>
    </location>
</feature>
<dbReference type="Proteomes" id="UP000236379">
    <property type="component" value="Unassembled WGS sequence"/>
</dbReference>
<dbReference type="PANTHER" id="PTHR14859">
    <property type="entry name" value="CALCOFLUOR WHITE HYPERSENSITIVE PROTEIN PRECURSOR"/>
    <property type="match status" value="1"/>
</dbReference>
<dbReference type="SUPFAM" id="SSF56219">
    <property type="entry name" value="DNase I-like"/>
    <property type="match status" value="1"/>
</dbReference>
<keyword evidence="1" id="KW-1133">Transmembrane helix</keyword>
<dbReference type="EMBL" id="PPPD01000001">
    <property type="protein sequence ID" value="PNY82238.1"/>
    <property type="molecule type" value="Genomic_DNA"/>
</dbReference>
<sequence>MRCGGCIRHLAGAPPGGSTASGAHPLDCLHMRLTPRRTRWPLRVLLGLLILVLALTGLVYALTDHPRAVQAADVTCPASTPALKAGQDVRVMSWNVQYLAGRGSVFFYDTLAGDGPDTRPSPQSIARTLDEVVAVIRAENADVVMLQEVDRDSRRTDYQDQLQLIGAKLGGAYPCTATTYYHRAAFVPHPKIMGKVGLSLSTLSRTRIESATRSQLPRICGDPVTVAFNFKRAVLGVTLSVQGGEPLSVLQTHLDAFAQGCDTMRRQVAAVQEVLDKTPAPWVMGGDFNLLGTRGAYDRLRARERAYFNPDTELAPLMARYASFPSPSQIDSGDSRMFTHFPNDPAVGRPDRTIDYFFYAPGLSHTGDRVRQDEPKISDHFALLTTVELP</sequence>
<dbReference type="OrthoDB" id="334565at2"/>
<keyword evidence="4" id="KW-1185">Reference proteome</keyword>
<gene>
    <name evidence="3" type="ORF">CVO96_13510</name>
</gene>
<keyword evidence="1" id="KW-0812">Transmembrane</keyword>
<dbReference type="InterPro" id="IPR005135">
    <property type="entry name" value="Endo/exonuclease/phosphatase"/>
</dbReference>
<keyword evidence="1" id="KW-0472">Membrane</keyword>
<dbReference type="AlphaFoldDB" id="A0A2K3V0C2"/>
<dbReference type="PANTHER" id="PTHR14859:SF1">
    <property type="entry name" value="PGAP2-INTERACTING PROTEIN"/>
    <property type="match status" value="1"/>
</dbReference>
<evidence type="ECO:0000313" key="3">
    <source>
        <dbReference type="EMBL" id="PNY82238.1"/>
    </source>
</evidence>
<comment type="caution">
    <text evidence="3">The sequence shown here is derived from an EMBL/GenBank/DDBJ whole genome shotgun (WGS) entry which is preliminary data.</text>
</comment>
<name>A0A2K3V0C2_9DEIO</name>
<accession>A0A2K3V0C2</accession>
<reference evidence="3 4" key="1">
    <citation type="submission" date="2018-01" db="EMBL/GenBank/DDBJ databases">
        <title>Deinococcus koreensis sp. nov., a radiation-resistant bacterium isolated from river water.</title>
        <authorList>
            <person name="Choi A."/>
        </authorList>
    </citation>
    <scope>NUCLEOTIDE SEQUENCE [LARGE SCALE GENOMIC DNA]</scope>
    <source>
        <strain evidence="3 4">SJW1-2</strain>
    </source>
</reference>
<dbReference type="Pfam" id="PF03372">
    <property type="entry name" value="Exo_endo_phos"/>
    <property type="match status" value="1"/>
</dbReference>
<protein>
    <recommendedName>
        <fullName evidence="2">Endonuclease/exonuclease/phosphatase domain-containing protein</fullName>
    </recommendedName>
</protein>
<evidence type="ECO:0000313" key="4">
    <source>
        <dbReference type="Proteomes" id="UP000236379"/>
    </source>
</evidence>
<dbReference type="InterPro" id="IPR036691">
    <property type="entry name" value="Endo/exonu/phosph_ase_sf"/>
</dbReference>
<evidence type="ECO:0000259" key="2">
    <source>
        <dbReference type="Pfam" id="PF03372"/>
    </source>
</evidence>
<proteinExistence type="predicted"/>
<dbReference type="Gene3D" id="3.60.10.10">
    <property type="entry name" value="Endonuclease/exonuclease/phosphatase"/>
    <property type="match status" value="1"/>
</dbReference>
<feature type="transmembrane region" description="Helical" evidence="1">
    <location>
        <begin position="40"/>
        <end position="62"/>
    </location>
</feature>
<evidence type="ECO:0000256" key="1">
    <source>
        <dbReference type="SAM" id="Phobius"/>
    </source>
</evidence>
<dbReference type="GO" id="GO:0003824">
    <property type="term" value="F:catalytic activity"/>
    <property type="evidence" value="ECO:0007669"/>
    <property type="project" value="InterPro"/>
</dbReference>